<dbReference type="Proteomes" id="UP000198897">
    <property type="component" value="Unassembled WGS sequence"/>
</dbReference>
<sequence>MNKSIDRILLKEDGYYPNHPYLPALVYRQAVDMPTKEAERLFKKNRWSNTWVGGIFDYHHYHSRTHEILGVIEGAARLRLGGPHGQTVEVKKGDLIILPAGVAHKNEWSTDDFQVLAGYPFGESFDLKTGDKKEYEEALSQIPDAPAPAADPLLGENGPLMELWNRS</sequence>
<dbReference type="InterPro" id="IPR013096">
    <property type="entry name" value="Cupin_2"/>
</dbReference>
<dbReference type="RefSeq" id="WP_089751847.1">
    <property type="nucleotide sequence ID" value="NZ_FOOG01000014.1"/>
</dbReference>
<dbReference type="PANTHER" id="PTHR36448:SF2">
    <property type="entry name" value="CUPIN TYPE-1 DOMAIN-CONTAINING PROTEIN"/>
    <property type="match status" value="1"/>
</dbReference>
<dbReference type="AlphaFoldDB" id="A0A1I2MPG1"/>
<gene>
    <name evidence="2" type="ORF">SAMN05216353_11441</name>
</gene>
<evidence type="ECO:0000259" key="1">
    <source>
        <dbReference type="Pfam" id="PF07883"/>
    </source>
</evidence>
<protein>
    <submittedName>
        <fullName evidence="2">Uncharacterized protein YjlB</fullName>
    </submittedName>
</protein>
<dbReference type="InterPro" id="IPR047121">
    <property type="entry name" value="YjiB-like"/>
</dbReference>
<evidence type="ECO:0000313" key="3">
    <source>
        <dbReference type="Proteomes" id="UP000198897"/>
    </source>
</evidence>
<dbReference type="Pfam" id="PF07883">
    <property type="entry name" value="Cupin_2"/>
    <property type="match status" value="1"/>
</dbReference>
<dbReference type="PIRSF" id="PIRSF019307">
    <property type="entry name" value="UCP019307"/>
    <property type="match status" value="1"/>
</dbReference>
<proteinExistence type="predicted"/>
<evidence type="ECO:0000313" key="2">
    <source>
        <dbReference type="EMBL" id="SFF92800.1"/>
    </source>
</evidence>
<organism evidence="2 3">
    <name type="scientific">Halobacillus alkaliphilus</name>
    <dbReference type="NCBI Taxonomy" id="396056"/>
    <lineage>
        <taxon>Bacteria</taxon>
        <taxon>Bacillati</taxon>
        <taxon>Bacillota</taxon>
        <taxon>Bacilli</taxon>
        <taxon>Bacillales</taxon>
        <taxon>Bacillaceae</taxon>
        <taxon>Halobacillus</taxon>
    </lineage>
</organism>
<dbReference type="CDD" id="cd02219">
    <property type="entry name" value="cupin_YjlB-like"/>
    <property type="match status" value="1"/>
</dbReference>
<dbReference type="InterPro" id="IPR011051">
    <property type="entry name" value="RmlC_Cupin_sf"/>
</dbReference>
<name>A0A1I2MPG1_9BACI</name>
<dbReference type="PANTHER" id="PTHR36448">
    <property type="entry name" value="BLR7373 PROTEIN"/>
    <property type="match status" value="1"/>
</dbReference>
<dbReference type="OrthoDB" id="9791759at2"/>
<keyword evidence="3" id="KW-1185">Reference proteome</keyword>
<reference evidence="3" key="1">
    <citation type="submission" date="2016-10" db="EMBL/GenBank/DDBJ databases">
        <authorList>
            <person name="Varghese N."/>
            <person name="Submissions S."/>
        </authorList>
    </citation>
    <scope>NUCLEOTIDE SEQUENCE [LARGE SCALE GENOMIC DNA]</scope>
    <source>
        <strain evidence="3">FP5</strain>
    </source>
</reference>
<dbReference type="EMBL" id="FOOG01000014">
    <property type="protein sequence ID" value="SFF92800.1"/>
    <property type="molecule type" value="Genomic_DNA"/>
</dbReference>
<dbReference type="InterPro" id="IPR014710">
    <property type="entry name" value="RmlC-like_jellyroll"/>
</dbReference>
<feature type="domain" description="Cupin type-2" evidence="1">
    <location>
        <begin position="53"/>
        <end position="111"/>
    </location>
</feature>
<dbReference type="SUPFAM" id="SSF51182">
    <property type="entry name" value="RmlC-like cupins"/>
    <property type="match status" value="1"/>
</dbReference>
<accession>A0A1I2MPG1</accession>
<dbReference type="InterPro" id="IPR014500">
    <property type="entry name" value="UCP019307_cupin"/>
</dbReference>
<dbReference type="Gene3D" id="2.60.120.10">
    <property type="entry name" value="Jelly Rolls"/>
    <property type="match status" value="1"/>
</dbReference>